<dbReference type="Gene3D" id="1.25.40.20">
    <property type="entry name" value="Ankyrin repeat-containing domain"/>
    <property type="match status" value="1"/>
</dbReference>
<dbReference type="SUPFAM" id="SSF48403">
    <property type="entry name" value="Ankyrin repeat"/>
    <property type="match status" value="1"/>
</dbReference>
<dbReference type="Proteomes" id="UP000001542">
    <property type="component" value="Unassembled WGS sequence"/>
</dbReference>
<evidence type="ECO:0000256" key="1">
    <source>
        <dbReference type="ARBA" id="ARBA00022737"/>
    </source>
</evidence>
<protein>
    <submittedName>
        <fullName evidence="4">Uncharacterized protein</fullName>
    </submittedName>
</protein>
<dbReference type="PROSITE" id="PS50088">
    <property type="entry name" value="ANK_REPEAT"/>
    <property type="match status" value="2"/>
</dbReference>
<dbReference type="InterPro" id="IPR036770">
    <property type="entry name" value="Ankyrin_rpt-contain_sf"/>
</dbReference>
<dbReference type="EMBL" id="DS113948">
    <property type="protein sequence ID" value="EAX92756.1"/>
    <property type="molecule type" value="Genomic_DNA"/>
</dbReference>
<evidence type="ECO:0000256" key="2">
    <source>
        <dbReference type="ARBA" id="ARBA00023043"/>
    </source>
</evidence>
<name>A2FQP7_TRIV3</name>
<accession>A2FQP7</accession>
<feature type="repeat" description="ANK" evidence="3">
    <location>
        <begin position="1"/>
        <end position="23"/>
    </location>
</feature>
<keyword evidence="1" id="KW-0677">Repeat</keyword>
<dbReference type="AlphaFoldDB" id="A2FQP7"/>
<gene>
    <name evidence="4" type="ORF">TVAG_373550</name>
</gene>
<evidence type="ECO:0000313" key="4">
    <source>
        <dbReference type="EMBL" id="EAX92756.1"/>
    </source>
</evidence>
<dbReference type="OrthoDB" id="71307at2759"/>
<dbReference type="KEGG" id="tva:4750470"/>
<dbReference type="SMART" id="SM00248">
    <property type="entry name" value="ANK"/>
    <property type="match status" value="1"/>
</dbReference>
<evidence type="ECO:0000256" key="3">
    <source>
        <dbReference type="PROSITE-ProRule" id="PRU00023"/>
    </source>
</evidence>
<dbReference type="InParanoid" id="A2FQP7"/>
<dbReference type="VEuPathDB" id="TrichDB:TVAGG3_0833480"/>
<dbReference type="Pfam" id="PF12796">
    <property type="entry name" value="Ank_2"/>
    <property type="match status" value="1"/>
</dbReference>
<feature type="repeat" description="ANK" evidence="3">
    <location>
        <begin position="24"/>
        <end position="56"/>
    </location>
</feature>
<reference evidence="4" key="2">
    <citation type="journal article" date="2007" name="Science">
        <title>Draft genome sequence of the sexually transmitted pathogen Trichomonas vaginalis.</title>
        <authorList>
            <person name="Carlton J.M."/>
            <person name="Hirt R.P."/>
            <person name="Silva J.C."/>
            <person name="Delcher A.L."/>
            <person name="Schatz M."/>
            <person name="Zhao Q."/>
            <person name="Wortman J.R."/>
            <person name="Bidwell S.L."/>
            <person name="Alsmark U.C.M."/>
            <person name="Besteiro S."/>
            <person name="Sicheritz-Ponten T."/>
            <person name="Noel C.J."/>
            <person name="Dacks J.B."/>
            <person name="Foster P.G."/>
            <person name="Simillion C."/>
            <person name="Van de Peer Y."/>
            <person name="Miranda-Saavedra D."/>
            <person name="Barton G.J."/>
            <person name="Westrop G.D."/>
            <person name="Mueller S."/>
            <person name="Dessi D."/>
            <person name="Fiori P.L."/>
            <person name="Ren Q."/>
            <person name="Paulsen I."/>
            <person name="Zhang H."/>
            <person name="Bastida-Corcuera F.D."/>
            <person name="Simoes-Barbosa A."/>
            <person name="Brown M.T."/>
            <person name="Hayes R.D."/>
            <person name="Mukherjee M."/>
            <person name="Okumura C.Y."/>
            <person name="Schneider R."/>
            <person name="Smith A.J."/>
            <person name="Vanacova S."/>
            <person name="Villalvazo M."/>
            <person name="Haas B.J."/>
            <person name="Pertea M."/>
            <person name="Feldblyum T.V."/>
            <person name="Utterback T.R."/>
            <person name="Shu C.L."/>
            <person name="Osoegawa K."/>
            <person name="de Jong P.J."/>
            <person name="Hrdy I."/>
            <person name="Horvathova L."/>
            <person name="Zubacova Z."/>
            <person name="Dolezal P."/>
            <person name="Malik S.B."/>
            <person name="Logsdon J.M. Jr."/>
            <person name="Henze K."/>
            <person name="Gupta A."/>
            <person name="Wang C.C."/>
            <person name="Dunne R.L."/>
            <person name="Upcroft J.A."/>
            <person name="Upcroft P."/>
            <person name="White O."/>
            <person name="Salzberg S.L."/>
            <person name="Tang P."/>
            <person name="Chiu C.-H."/>
            <person name="Lee Y.-S."/>
            <person name="Embley T.M."/>
            <person name="Coombs G.H."/>
            <person name="Mottram J.C."/>
            <person name="Tachezy J."/>
            <person name="Fraser-Liggett C.M."/>
            <person name="Johnson P.J."/>
        </authorList>
    </citation>
    <scope>NUCLEOTIDE SEQUENCE [LARGE SCALE GENOMIC DNA]</scope>
    <source>
        <strain evidence="4">G3</strain>
    </source>
</reference>
<keyword evidence="5" id="KW-1185">Reference proteome</keyword>
<sequence>MNNNKEIAELLLSYGANIDEKDELRRTALHIAAENNNKELTELLISYCTNINQKDEYEKSCFSHCSI</sequence>
<dbReference type="InterPro" id="IPR002110">
    <property type="entry name" value="Ankyrin_rpt"/>
</dbReference>
<evidence type="ECO:0000313" key="5">
    <source>
        <dbReference type="Proteomes" id="UP000001542"/>
    </source>
</evidence>
<keyword evidence="2 3" id="KW-0040">ANK repeat</keyword>
<dbReference type="PANTHER" id="PTHR24124">
    <property type="entry name" value="ANKYRIN REPEAT FAMILY A"/>
    <property type="match status" value="1"/>
</dbReference>
<dbReference type="PANTHER" id="PTHR24124:SF14">
    <property type="entry name" value="CHROMOSOME UNDETERMINED SCAFFOLD_25, WHOLE GENOME SHOTGUN SEQUENCE"/>
    <property type="match status" value="1"/>
</dbReference>
<organism evidence="4 5">
    <name type="scientific">Trichomonas vaginalis (strain ATCC PRA-98 / G3)</name>
    <dbReference type="NCBI Taxonomy" id="412133"/>
    <lineage>
        <taxon>Eukaryota</taxon>
        <taxon>Metamonada</taxon>
        <taxon>Parabasalia</taxon>
        <taxon>Trichomonadida</taxon>
        <taxon>Trichomonadidae</taxon>
        <taxon>Trichomonas</taxon>
    </lineage>
</organism>
<proteinExistence type="predicted"/>
<dbReference type="RefSeq" id="XP_001305686.1">
    <property type="nucleotide sequence ID" value="XM_001305685.1"/>
</dbReference>
<dbReference type="PROSITE" id="PS50297">
    <property type="entry name" value="ANK_REP_REGION"/>
    <property type="match status" value="1"/>
</dbReference>
<reference evidence="4" key="1">
    <citation type="submission" date="2006-10" db="EMBL/GenBank/DDBJ databases">
        <authorList>
            <person name="Amadeo P."/>
            <person name="Zhao Q."/>
            <person name="Wortman J."/>
            <person name="Fraser-Liggett C."/>
            <person name="Carlton J."/>
        </authorList>
    </citation>
    <scope>NUCLEOTIDE SEQUENCE</scope>
    <source>
        <strain evidence="4">G3</strain>
    </source>
</reference>
<dbReference type="STRING" id="5722.A2FQP7"/>